<evidence type="ECO:0000256" key="1">
    <source>
        <dbReference type="ARBA" id="ARBA00023002"/>
    </source>
</evidence>
<dbReference type="InterPro" id="IPR006140">
    <property type="entry name" value="D-isomer_DH_NAD-bd"/>
</dbReference>
<evidence type="ECO:0000256" key="2">
    <source>
        <dbReference type="ARBA" id="ARBA00023027"/>
    </source>
</evidence>
<protein>
    <submittedName>
        <fullName evidence="4">D-2-hydroxyacid dehydrogenase</fullName>
    </submittedName>
</protein>
<evidence type="ECO:0000313" key="4">
    <source>
        <dbReference type="EMBL" id="KAA9086860.1"/>
    </source>
</evidence>
<dbReference type="Proteomes" id="UP000327039">
    <property type="component" value="Unassembled WGS sequence"/>
</dbReference>
<sequence>MTSRLRVAVAAPLEPALCDLIVELEPRIDLFVDQALLPPMRHPADFSGDPSFRRTPSQQRAYEYLLDRADALYGIPDVDPAALARAVRSNPSLRWVHTMAAGGGGQVRAAELTGAELERVVFTTSAGVHGDSLAEFAVFGVFAGAKHLPRLLRQQREREWSGRWLMSQVSDQTALVLGLGGIGSAVAAKLSALGATVIATSRSGASAPGVSRTVHPDDVRSVLPEVSAVVSTLPGTDATHHLVGSEFLAALAPGTTVVNVGRGTVIDEAALLRELETGRVGFAALDVFEVEPLPSDSPLWSHPRVLVSPHTAALDAREDRRIAELFAENARRLLDGETPRNVVDTVEFY</sequence>
<proteinExistence type="predicted"/>
<comment type="caution">
    <text evidence="4">The sequence shown here is derived from an EMBL/GenBank/DDBJ whole genome shotgun (WGS) entry which is preliminary data.</text>
</comment>
<accession>A0A5J5IRD5</accession>
<organism evidence="4 5">
    <name type="scientific">Microbacterium radiodurans</name>
    <dbReference type="NCBI Taxonomy" id="661398"/>
    <lineage>
        <taxon>Bacteria</taxon>
        <taxon>Bacillati</taxon>
        <taxon>Actinomycetota</taxon>
        <taxon>Actinomycetes</taxon>
        <taxon>Micrococcales</taxon>
        <taxon>Microbacteriaceae</taxon>
        <taxon>Microbacterium</taxon>
    </lineage>
</organism>
<keyword evidence="2" id="KW-0520">NAD</keyword>
<evidence type="ECO:0000259" key="3">
    <source>
        <dbReference type="Pfam" id="PF02826"/>
    </source>
</evidence>
<name>A0A5J5IRD5_9MICO</name>
<dbReference type="CDD" id="cd05300">
    <property type="entry name" value="2-Hacid_dh_1"/>
    <property type="match status" value="1"/>
</dbReference>
<keyword evidence="1" id="KW-0560">Oxidoreductase</keyword>
<dbReference type="PANTHER" id="PTHR43333:SF1">
    <property type="entry name" value="D-ISOMER SPECIFIC 2-HYDROXYACID DEHYDROGENASE NAD-BINDING DOMAIN-CONTAINING PROTEIN"/>
    <property type="match status" value="1"/>
</dbReference>
<dbReference type="Gene3D" id="3.40.50.720">
    <property type="entry name" value="NAD(P)-binding Rossmann-like Domain"/>
    <property type="match status" value="2"/>
</dbReference>
<dbReference type="EMBL" id="VYRZ01000002">
    <property type="protein sequence ID" value="KAA9086860.1"/>
    <property type="molecule type" value="Genomic_DNA"/>
</dbReference>
<dbReference type="PANTHER" id="PTHR43333">
    <property type="entry name" value="2-HACID_DH_C DOMAIN-CONTAINING PROTEIN"/>
    <property type="match status" value="1"/>
</dbReference>
<dbReference type="Pfam" id="PF02826">
    <property type="entry name" value="2-Hacid_dh_C"/>
    <property type="match status" value="1"/>
</dbReference>
<reference evidence="5" key="1">
    <citation type="submission" date="2019-09" db="EMBL/GenBank/DDBJ databases">
        <title>Mumia zhuanghuii sp. nov. isolated from the intestinal contents of plateau pika (Ochotona curzoniae) in the Qinghai-Tibet plateau of China.</title>
        <authorList>
            <person name="Tian Z."/>
        </authorList>
    </citation>
    <scope>NUCLEOTIDE SEQUENCE [LARGE SCALE GENOMIC DNA]</scope>
    <source>
        <strain evidence="5">DSM 25564</strain>
    </source>
</reference>
<dbReference type="RefSeq" id="WP_150419029.1">
    <property type="nucleotide sequence ID" value="NZ_VYRZ01000002.1"/>
</dbReference>
<dbReference type="AlphaFoldDB" id="A0A5J5IRD5"/>
<evidence type="ECO:0000313" key="5">
    <source>
        <dbReference type="Proteomes" id="UP000327039"/>
    </source>
</evidence>
<dbReference type="GO" id="GO:0016491">
    <property type="term" value="F:oxidoreductase activity"/>
    <property type="evidence" value="ECO:0007669"/>
    <property type="project" value="UniProtKB-KW"/>
</dbReference>
<feature type="domain" description="D-isomer specific 2-hydroxyacid dehydrogenase NAD-binding" evidence="3">
    <location>
        <begin position="141"/>
        <end position="312"/>
    </location>
</feature>
<dbReference type="InterPro" id="IPR036291">
    <property type="entry name" value="NAD(P)-bd_dom_sf"/>
</dbReference>
<dbReference type="OrthoDB" id="4324715at2"/>
<dbReference type="GO" id="GO:0051287">
    <property type="term" value="F:NAD binding"/>
    <property type="evidence" value="ECO:0007669"/>
    <property type="project" value="InterPro"/>
</dbReference>
<dbReference type="SUPFAM" id="SSF51735">
    <property type="entry name" value="NAD(P)-binding Rossmann-fold domains"/>
    <property type="match status" value="1"/>
</dbReference>
<keyword evidence="5" id="KW-1185">Reference proteome</keyword>
<gene>
    <name evidence="4" type="ORF">F6B42_07675</name>
</gene>